<evidence type="ECO:0000256" key="1">
    <source>
        <dbReference type="ARBA" id="ARBA00008418"/>
    </source>
</evidence>
<comment type="similarity">
    <text evidence="1">Belongs to the villin/gelsolin family.</text>
</comment>
<dbReference type="AlphaFoldDB" id="A0AA39IIG5"/>
<feature type="region of interest" description="Disordered" evidence="2">
    <location>
        <begin position="174"/>
        <end position="207"/>
    </location>
</feature>
<dbReference type="InterPro" id="IPR007122">
    <property type="entry name" value="Villin/Gelsolin"/>
</dbReference>
<protein>
    <recommendedName>
        <fullName evidence="3">HP domain-containing protein</fullName>
    </recommendedName>
</protein>
<dbReference type="InterPro" id="IPR029006">
    <property type="entry name" value="ADF-H/Gelsolin-like_dom_sf"/>
</dbReference>
<dbReference type="GO" id="GO:0051014">
    <property type="term" value="P:actin filament severing"/>
    <property type="evidence" value="ECO:0007669"/>
    <property type="project" value="TreeGrafter"/>
</dbReference>
<organism evidence="4 5">
    <name type="scientific">Steinernema hermaphroditum</name>
    <dbReference type="NCBI Taxonomy" id="289476"/>
    <lineage>
        <taxon>Eukaryota</taxon>
        <taxon>Metazoa</taxon>
        <taxon>Ecdysozoa</taxon>
        <taxon>Nematoda</taxon>
        <taxon>Chromadorea</taxon>
        <taxon>Rhabditida</taxon>
        <taxon>Tylenchina</taxon>
        <taxon>Panagrolaimomorpha</taxon>
        <taxon>Strongyloidoidea</taxon>
        <taxon>Steinernematidae</taxon>
        <taxon>Steinernema</taxon>
    </lineage>
</organism>
<proteinExistence type="inferred from homology"/>
<evidence type="ECO:0000256" key="2">
    <source>
        <dbReference type="SAM" id="MobiDB-lite"/>
    </source>
</evidence>
<dbReference type="GO" id="GO:0051016">
    <property type="term" value="P:barbed-end actin filament capping"/>
    <property type="evidence" value="ECO:0007669"/>
    <property type="project" value="TreeGrafter"/>
</dbReference>
<feature type="domain" description="HP" evidence="3">
    <location>
        <begin position="867"/>
        <end position="930"/>
    </location>
</feature>
<dbReference type="GO" id="GO:0015629">
    <property type="term" value="C:actin cytoskeleton"/>
    <property type="evidence" value="ECO:0007669"/>
    <property type="project" value="TreeGrafter"/>
</dbReference>
<evidence type="ECO:0000313" key="5">
    <source>
        <dbReference type="Proteomes" id="UP001175271"/>
    </source>
</evidence>
<dbReference type="SUPFAM" id="SSF55753">
    <property type="entry name" value="Actin depolymerizing proteins"/>
    <property type="match status" value="3"/>
</dbReference>
<dbReference type="GO" id="GO:0008154">
    <property type="term" value="P:actin polymerization or depolymerization"/>
    <property type="evidence" value="ECO:0007669"/>
    <property type="project" value="TreeGrafter"/>
</dbReference>
<dbReference type="PANTHER" id="PTHR11977:SF45">
    <property type="entry name" value="SUPERVILLIN"/>
    <property type="match status" value="1"/>
</dbReference>
<accession>A0AA39IIG5</accession>
<dbReference type="Gene3D" id="1.10.950.10">
    <property type="entry name" value="Villin headpiece domain"/>
    <property type="match status" value="1"/>
</dbReference>
<evidence type="ECO:0000259" key="3">
    <source>
        <dbReference type="PROSITE" id="PS51089"/>
    </source>
</evidence>
<dbReference type="InterPro" id="IPR007123">
    <property type="entry name" value="Gelsolin-like_dom"/>
</dbReference>
<reference evidence="4" key="1">
    <citation type="submission" date="2023-06" db="EMBL/GenBank/DDBJ databases">
        <title>Genomic analysis of the entomopathogenic nematode Steinernema hermaphroditum.</title>
        <authorList>
            <person name="Schwarz E.M."/>
            <person name="Heppert J.K."/>
            <person name="Baniya A."/>
            <person name="Schwartz H.T."/>
            <person name="Tan C.-H."/>
            <person name="Antoshechkin I."/>
            <person name="Sternberg P.W."/>
            <person name="Goodrich-Blair H."/>
            <person name="Dillman A.R."/>
        </authorList>
    </citation>
    <scope>NUCLEOTIDE SEQUENCE</scope>
    <source>
        <strain evidence="4">PS9179</strain>
        <tissue evidence="4">Whole animal</tissue>
    </source>
</reference>
<sequence length="930" mass="104983">MPNGALATDEGGATADLNQLCAGAAPERQMLVTPNEAPPMATVRCSPSIADRLNAIVDDQLRWRKRVPETEPQRPFSVAGGSALSARKSALFQASESWKDRVKTPENDLQMLNSAKRLEKATGATPRPKSVSTTPVRIDKGMEKFFSSSSSAADRKKVDMELNVADFDAVVGNNDRVAPPQLQRARRPGRPPTKNPRKSVPTLTKNVEATGVQDLPVDYRQKKGDSDASAKAGLQAIEDFSAVNLKKCDTTSPYPSVMLIRIKGEARPDVRLVIPKAESVNPCAVYLLVLPDRLFHYIGEFANLREKSTAAQIIFTITSTGELGCTAKQAESVHSEASTFWKVLGGYHEQRVPQELAMLEDCFENLAVQKANIVLRVTEDFSIQSVVRGEAPRVSILEPRETLIFDFGSEIYVWLGRSADRNAAKCAMDYAEQLRNQPIDEAGLILGDSPLEGRGEWIIVRKIFQGLNDELFRRKFVDWTSRTPLSTPKRRATSSPSEVIHDEVDDERVADVLGARLASLEPIEPVLVLEETELRSDDENVYTENLAFWKLKGEILVPLEELSIFEESACYVVQWKYRVERQGIRRFDGSHRDHDTGRQRVAYFYWLGRSTTPKEQGICALALRDLDRERRDHIRVLQNYEPEVFLGLFKGRLVIHGTGTNIFLIRNSRPSLMVAEEVGTPVILRSQASYIVKDDKNKELLALFGCDCDAPTIKGTLKLAEALKPSDYTVSSTVDGDSQISWEILRPNNWKNNCAPRFYRIFESEGEEKTAALSYRYTAFPFLQTILTDCMMVDQGSCLWIWSDGPVSTFALRVATRFWMNREGPATVIYKCNEPAAFKALFPLWMPFEIDEEQAEKKTQSLESLLAERTQFWPLETLLKRDLPEGTDMKHLERYLCPEEFEKVFQMSKDAFGRLPQWKQIRMRKEANLF</sequence>
<dbReference type="Pfam" id="PF02209">
    <property type="entry name" value="VHP"/>
    <property type="match status" value="1"/>
</dbReference>
<dbReference type="EMBL" id="JAUCMV010000001">
    <property type="protein sequence ID" value="KAK0424181.1"/>
    <property type="molecule type" value="Genomic_DNA"/>
</dbReference>
<dbReference type="GO" id="GO:0051015">
    <property type="term" value="F:actin filament binding"/>
    <property type="evidence" value="ECO:0007669"/>
    <property type="project" value="InterPro"/>
</dbReference>
<dbReference type="InterPro" id="IPR036886">
    <property type="entry name" value="Villin_headpiece_dom_sf"/>
</dbReference>
<comment type="caution">
    <text evidence="4">The sequence shown here is derived from an EMBL/GenBank/DDBJ whole genome shotgun (WGS) entry which is preliminary data.</text>
</comment>
<gene>
    <name evidence="4" type="ORF">QR680_008532</name>
</gene>
<dbReference type="PROSITE" id="PS51089">
    <property type="entry name" value="HP"/>
    <property type="match status" value="1"/>
</dbReference>
<dbReference type="InterPro" id="IPR003128">
    <property type="entry name" value="Villin_headpiece"/>
</dbReference>
<name>A0AA39IIG5_9BILA</name>
<keyword evidence="5" id="KW-1185">Reference proteome</keyword>
<dbReference type="Pfam" id="PF00626">
    <property type="entry name" value="Gelsolin"/>
    <property type="match status" value="1"/>
</dbReference>
<dbReference type="GO" id="GO:0005546">
    <property type="term" value="F:phosphatidylinositol-4,5-bisphosphate binding"/>
    <property type="evidence" value="ECO:0007669"/>
    <property type="project" value="TreeGrafter"/>
</dbReference>
<dbReference type="SUPFAM" id="SSF47050">
    <property type="entry name" value="VHP, Villin headpiece domain"/>
    <property type="match status" value="1"/>
</dbReference>
<dbReference type="SMART" id="SM00153">
    <property type="entry name" value="VHP"/>
    <property type="match status" value="1"/>
</dbReference>
<dbReference type="Gene3D" id="3.40.20.10">
    <property type="entry name" value="Severin"/>
    <property type="match status" value="4"/>
</dbReference>
<dbReference type="PANTHER" id="PTHR11977">
    <property type="entry name" value="VILLIN"/>
    <property type="match status" value="1"/>
</dbReference>
<evidence type="ECO:0000313" key="4">
    <source>
        <dbReference type="EMBL" id="KAK0424181.1"/>
    </source>
</evidence>
<dbReference type="SMART" id="SM00262">
    <property type="entry name" value="GEL"/>
    <property type="match status" value="3"/>
</dbReference>
<dbReference type="Proteomes" id="UP001175271">
    <property type="component" value="Unassembled WGS sequence"/>
</dbReference>
<dbReference type="GO" id="GO:0005737">
    <property type="term" value="C:cytoplasm"/>
    <property type="evidence" value="ECO:0007669"/>
    <property type="project" value="TreeGrafter"/>
</dbReference>